<dbReference type="OrthoDB" id="3239593at2"/>
<dbReference type="PANTHER" id="PTHR42779">
    <property type="entry name" value="PROTEIN YNJB"/>
    <property type="match status" value="1"/>
</dbReference>
<gene>
    <name evidence="1" type="ORF">LY01_00125</name>
</gene>
<organism evidence="1 2">
    <name type="scientific">Nonlabens xylanidelens</name>
    <dbReference type="NCBI Taxonomy" id="191564"/>
    <lineage>
        <taxon>Bacteria</taxon>
        <taxon>Pseudomonadati</taxon>
        <taxon>Bacteroidota</taxon>
        <taxon>Flavobacteriia</taxon>
        <taxon>Flavobacteriales</taxon>
        <taxon>Flavobacteriaceae</taxon>
        <taxon>Nonlabens</taxon>
    </lineage>
</organism>
<dbReference type="EMBL" id="PTJE01000001">
    <property type="protein sequence ID" value="PPK96307.1"/>
    <property type="molecule type" value="Genomic_DNA"/>
</dbReference>
<dbReference type="Proteomes" id="UP000239002">
    <property type="component" value="Unassembled WGS sequence"/>
</dbReference>
<accession>A0A2S6IPY2</accession>
<dbReference type="InterPro" id="IPR027020">
    <property type="entry name" value="YnjB"/>
</dbReference>
<comment type="caution">
    <text evidence="1">The sequence shown here is derived from an EMBL/GenBank/DDBJ whole genome shotgun (WGS) entry which is preliminary data.</text>
</comment>
<evidence type="ECO:0000313" key="2">
    <source>
        <dbReference type="Proteomes" id="UP000239002"/>
    </source>
</evidence>
<proteinExistence type="predicted"/>
<sequence length="406" mass="45944">MKKVHIYLILITAVLITACGGKEKEENSIDLTSASWEEIEKEAHGKTVNMMMWSGDPKINSYMKNYVAPAMKERHNIDVELSNGQGNAVVQLIMTEKQAGKKSNIDMMWINGETFYQLRQVKGLYGPFVDQLPNAQYIDLDNPFIGTDFQEPINGMETPWGNVQMTLIYNSDNVTDLPQSREDLLDFVKANPGKFTFDNHFTGLTFLKALLIDIAGGKDALAGDFNEEKYNKYSAQLWSYVKELQPYLWKNGEAFPQNVAQMHQLFASGELLFTMSNNDAEVDNKINEGVFAASSRAYVPEFGTIQNSHYLGIASDAVDKAAAMVMINFMISPEAQLEKQNPDVWGDGTVLKLDRLSQEFQEKFQNIPSRKQAPNRKDIQEKALQELAPEYMIRLAEDFRTEIINS</sequence>
<reference evidence="1 2" key="1">
    <citation type="submission" date="2018-02" db="EMBL/GenBank/DDBJ databases">
        <title>Genomic Encyclopedia of Archaeal and Bacterial Type Strains, Phase II (KMG-II): from individual species to whole genera.</title>
        <authorList>
            <person name="Goeker M."/>
        </authorList>
    </citation>
    <scope>NUCLEOTIDE SEQUENCE [LARGE SCALE GENOMIC DNA]</scope>
    <source>
        <strain evidence="1 2">DSM 16809</strain>
    </source>
</reference>
<evidence type="ECO:0000313" key="1">
    <source>
        <dbReference type="EMBL" id="PPK96307.1"/>
    </source>
</evidence>
<dbReference type="InterPro" id="IPR006059">
    <property type="entry name" value="SBP"/>
</dbReference>
<keyword evidence="2" id="KW-1185">Reference proteome</keyword>
<dbReference type="Pfam" id="PF13416">
    <property type="entry name" value="SBP_bac_8"/>
    <property type="match status" value="1"/>
</dbReference>
<dbReference type="PROSITE" id="PS51257">
    <property type="entry name" value="PROKAR_LIPOPROTEIN"/>
    <property type="match status" value="1"/>
</dbReference>
<protein>
    <submittedName>
        <fullName evidence="1">Putative spermidine/putrescine transport system substrate-binding protein</fullName>
    </submittedName>
</protein>
<name>A0A2S6IPY2_9FLAO</name>
<dbReference type="SUPFAM" id="SSF53850">
    <property type="entry name" value="Periplasmic binding protein-like II"/>
    <property type="match status" value="1"/>
</dbReference>
<dbReference type="PANTHER" id="PTHR42779:SF1">
    <property type="entry name" value="PROTEIN YNJB"/>
    <property type="match status" value="1"/>
</dbReference>
<dbReference type="Gene3D" id="3.40.190.10">
    <property type="entry name" value="Periplasmic binding protein-like II"/>
    <property type="match status" value="2"/>
</dbReference>
<dbReference type="AlphaFoldDB" id="A0A2S6IPY2"/>
<dbReference type="RefSeq" id="WP_104513879.1">
    <property type="nucleotide sequence ID" value="NZ_MQVW01000022.1"/>
</dbReference>
<dbReference type="PIRSF" id="PIRSF029172">
    <property type="entry name" value="UCP029172_ABC_sbc_YnjB"/>
    <property type="match status" value="1"/>
</dbReference>
<dbReference type="NCBIfam" id="NF008633">
    <property type="entry name" value="PRK11622.1"/>
    <property type="match status" value="1"/>
</dbReference>